<dbReference type="InterPro" id="IPR022321">
    <property type="entry name" value="IGFBP_1-6_chordata"/>
</dbReference>
<dbReference type="FunFam" id="4.10.800.10:FF:000002">
    <property type="entry name" value="Insulin-like growth factor-binding protein 2"/>
    <property type="match status" value="1"/>
</dbReference>
<keyword evidence="5" id="KW-0597">Phosphoprotein</keyword>
<sequence length="265" mass="29580">MIGSSLNSLRLAVAFPLLFLAPVELVAEPIRCAPCTLEKLLNCPAVPAGCEEVIREAGCGCCSTCALRKGDLCGVYTARCGAGLRCYPRETDPNPLQSLTRGLAICMEESEGARIQSSRNTEQSELPENENTEDIPVSSDHYETMGHMTHDRLQDPNNVADLQDNMKTKLSTIRRKPTEMGPCRIELKKALEKISRSQKTGERVNRFHLPNCERHGFYHTKQCETSLDGQRGKCWCVFPWNGKRIPGSPEVHSDPECQQYLDLQE</sequence>
<evidence type="ECO:0000256" key="13">
    <source>
        <dbReference type="SAM" id="SignalP"/>
    </source>
</evidence>
<keyword evidence="17" id="KW-1185">Reference proteome</keyword>
<dbReference type="SUPFAM" id="SSF57610">
    <property type="entry name" value="Thyroglobulin type-1 domain"/>
    <property type="match status" value="1"/>
</dbReference>
<feature type="domain" description="Thyroglobulin type-1" evidence="14">
    <location>
        <begin position="180"/>
        <end position="257"/>
    </location>
</feature>
<dbReference type="GO" id="GO:0005615">
    <property type="term" value="C:extracellular space"/>
    <property type="evidence" value="ECO:0007669"/>
    <property type="project" value="TreeGrafter"/>
</dbReference>
<evidence type="ECO:0000256" key="3">
    <source>
        <dbReference type="ARBA" id="ARBA00013675"/>
    </source>
</evidence>
<dbReference type="FunFam" id="4.10.40.20:FF:000001">
    <property type="entry name" value="Insulin-like growth factor binding protein 5"/>
    <property type="match status" value="1"/>
</dbReference>
<evidence type="ECO:0000256" key="7">
    <source>
        <dbReference type="ARBA" id="ARBA00022729"/>
    </source>
</evidence>
<reference evidence="16" key="2">
    <citation type="submission" date="2025-08" db="UniProtKB">
        <authorList>
            <consortium name="Ensembl"/>
        </authorList>
    </citation>
    <scope>IDENTIFICATION</scope>
</reference>
<comment type="function">
    <text evidence="1">IGF-binding proteins prolong the half-life of the IGFs and have been shown to either inhibit or stimulate the growth promoting effects of the IGFs on cell culture. They alter the interaction of IGFs with their cell surface receptors.</text>
</comment>
<dbReference type="InterPro" id="IPR000867">
    <property type="entry name" value="IGFBP-like"/>
</dbReference>
<evidence type="ECO:0000256" key="9">
    <source>
        <dbReference type="ARBA" id="ARBA00023183"/>
    </source>
</evidence>
<feature type="signal peptide" evidence="13">
    <location>
        <begin position="1"/>
        <end position="27"/>
    </location>
</feature>
<organism evidence="16 17">
    <name type="scientific">Erpetoichthys calabaricus</name>
    <name type="common">Rope fish</name>
    <name type="synonym">Calamoichthys calabaricus</name>
    <dbReference type="NCBI Taxonomy" id="27687"/>
    <lineage>
        <taxon>Eukaryota</taxon>
        <taxon>Metazoa</taxon>
        <taxon>Chordata</taxon>
        <taxon>Craniata</taxon>
        <taxon>Vertebrata</taxon>
        <taxon>Euteleostomi</taxon>
        <taxon>Actinopterygii</taxon>
        <taxon>Polypteriformes</taxon>
        <taxon>Polypteridae</taxon>
        <taxon>Erpetoichthys</taxon>
    </lineage>
</organism>
<dbReference type="SMART" id="SM00211">
    <property type="entry name" value="TY"/>
    <property type="match status" value="1"/>
</dbReference>
<dbReference type="GO" id="GO:0031994">
    <property type="term" value="F:insulin-like growth factor I binding"/>
    <property type="evidence" value="ECO:0007669"/>
    <property type="project" value="UniProtKB-ARBA"/>
</dbReference>
<comment type="caution">
    <text evidence="11">Lacks conserved residue(s) required for the propagation of feature annotation.</text>
</comment>
<keyword evidence="9" id="KW-0340">Growth factor binding</keyword>
<dbReference type="PRINTS" id="PR01977">
    <property type="entry name" value="IGFBPFAMILY1"/>
</dbReference>
<evidence type="ECO:0000256" key="12">
    <source>
        <dbReference type="SAM" id="MobiDB-lite"/>
    </source>
</evidence>
<dbReference type="PRINTS" id="PR01976">
    <property type="entry name" value="IGFBPFAMILY"/>
</dbReference>
<dbReference type="SUPFAM" id="SSF57184">
    <property type="entry name" value="Growth factor receptor domain"/>
    <property type="match status" value="1"/>
</dbReference>
<gene>
    <name evidence="16" type="primary">IGFBP1</name>
    <name evidence="16" type="synonym">igfbp1a</name>
</gene>
<dbReference type="CDD" id="cd00191">
    <property type="entry name" value="TY"/>
    <property type="match status" value="1"/>
</dbReference>
<evidence type="ECO:0000256" key="4">
    <source>
        <dbReference type="ARBA" id="ARBA00022525"/>
    </source>
</evidence>
<dbReference type="Gene3D" id="4.10.40.20">
    <property type="match status" value="1"/>
</dbReference>
<dbReference type="InterPro" id="IPR009030">
    <property type="entry name" value="Growth_fac_rcpt_cys_sf"/>
</dbReference>
<dbReference type="InterPro" id="IPR036857">
    <property type="entry name" value="Thyroglobulin_1_sf"/>
</dbReference>
<evidence type="ECO:0000256" key="8">
    <source>
        <dbReference type="ARBA" id="ARBA00023157"/>
    </source>
</evidence>
<dbReference type="GO" id="GO:0031995">
    <property type="term" value="F:insulin-like growth factor II binding"/>
    <property type="evidence" value="ECO:0007669"/>
    <property type="project" value="TreeGrafter"/>
</dbReference>
<dbReference type="InterPro" id="IPR017891">
    <property type="entry name" value="Insulin_GF-bd_Cys-rich_CS"/>
</dbReference>
<dbReference type="AlphaFoldDB" id="A0A8C4RMI2"/>
<dbReference type="GeneTree" id="ENSGT00940000157394"/>
<reference evidence="16" key="3">
    <citation type="submission" date="2025-09" db="UniProtKB">
        <authorList>
            <consortium name="Ensembl"/>
        </authorList>
    </citation>
    <scope>IDENTIFICATION</scope>
</reference>
<protein>
    <recommendedName>
        <fullName evidence="3">Insulin-like growth factor-binding protein 1</fullName>
    </recommendedName>
</protein>
<dbReference type="PROSITE" id="PS00484">
    <property type="entry name" value="THYROGLOBULIN_1_1"/>
    <property type="match status" value="1"/>
</dbReference>
<feature type="region of interest" description="Disordered" evidence="12">
    <location>
        <begin position="112"/>
        <end position="136"/>
    </location>
</feature>
<dbReference type="PROSITE" id="PS51323">
    <property type="entry name" value="IGFBP_N_2"/>
    <property type="match status" value="1"/>
</dbReference>
<dbReference type="GO" id="GO:0048640">
    <property type="term" value="P:negative regulation of developmental growth"/>
    <property type="evidence" value="ECO:0007669"/>
    <property type="project" value="UniProtKB-ARBA"/>
</dbReference>
<dbReference type="PANTHER" id="PTHR11551">
    <property type="entry name" value="INSULIN-LIKE GROWTH FACTOR BINDING PROTEIN"/>
    <property type="match status" value="1"/>
</dbReference>
<dbReference type="SMART" id="SM00121">
    <property type="entry name" value="IB"/>
    <property type="match status" value="1"/>
</dbReference>
<reference evidence="16" key="1">
    <citation type="submission" date="2021-06" db="EMBL/GenBank/DDBJ databases">
        <authorList>
            <consortium name="Wellcome Sanger Institute Data Sharing"/>
        </authorList>
    </citation>
    <scope>NUCLEOTIDE SEQUENCE [LARGE SCALE GENOMIC DNA]</scope>
</reference>
<dbReference type="GO" id="GO:0043567">
    <property type="term" value="P:regulation of insulin-like growth factor receptor signaling pathway"/>
    <property type="evidence" value="ECO:0007669"/>
    <property type="project" value="TreeGrafter"/>
</dbReference>
<dbReference type="InterPro" id="IPR000716">
    <property type="entry name" value="Thyroglobulin_1"/>
</dbReference>
<evidence type="ECO:0000259" key="15">
    <source>
        <dbReference type="PROSITE" id="PS51323"/>
    </source>
</evidence>
<dbReference type="Gene3D" id="4.10.800.10">
    <property type="entry name" value="Thyroglobulin type-1"/>
    <property type="match status" value="1"/>
</dbReference>
<evidence type="ECO:0000256" key="2">
    <source>
        <dbReference type="ARBA" id="ARBA00004613"/>
    </source>
</evidence>
<dbReference type="Proteomes" id="UP000694620">
    <property type="component" value="Chromosome 6"/>
</dbReference>
<comment type="subunit">
    <text evidence="10">Binds equally well IGF1 and IGF2. Interacts with integrin ITGA5:ITGB1. Interacts with VHL; this interaction inhibits HIF1A degradation.</text>
</comment>
<evidence type="ECO:0000256" key="1">
    <source>
        <dbReference type="ARBA" id="ARBA00003811"/>
    </source>
</evidence>
<name>A0A8C4RMI2_ERPCA</name>
<evidence type="ECO:0000313" key="17">
    <source>
        <dbReference type="Proteomes" id="UP000694620"/>
    </source>
</evidence>
<feature type="chain" id="PRO_5034664678" description="Insulin-like growth factor-binding protein 1" evidence="13">
    <location>
        <begin position="28"/>
        <end position="265"/>
    </location>
</feature>
<proteinExistence type="predicted"/>
<accession>A0A8C4RMI2</accession>
<evidence type="ECO:0000256" key="6">
    <source>
        <dbReference type="ARBA" id="ARBA00022604"/>
    </source>
</evidence>
<dbReference type="PROSITE" id="PS00222">
    <property type="entry name" value="IGFBP_N_1"/>
    <property type="match status" value="1"/>
</dbReference>
<evidence type="ECO:0000259" key="14">
    <source>
        <dbReference type="PROSITE" id="PS51162"/>
    </source>
</evidence>
<keyword evidence="4" id="KW-0964">Secreted</keyword>
<dbReference type="InterPro" id="IPR022322">
    <property type="entry name" value="IGFBP1"/>
</dbReference>
<keyword evidence="7 13" id="KW-0732">Signal</keyword>
<evidence type="ECO:0000256" key="5">
    <source>
        <dbReference type="ARBA" id="ARBA00022553"/>
    </source>
</evidence>
<evidence type="ECO:0000256" key="10">
    <source>
        <dbReference type="ARBA" id="ARBA00049694"/>
    </source>
</evidence>
<comment type="subcellular location">
    <subcellularLocation>
        <location evidence="2">Secreted</location>
    </subcellularLocation>
</comment>
<dbReference type="PROSITE" id="PS51162">
    <property type="entry name" value="THYROGLOBULIN_1_2"/>
    <property type="match status" value="1"/>
</dbReference>
<evidence type="ECO:0000313" key="16">
    <source>
        <dbReference type="Ensembl" id="ENSECRP00000004162.1"/>
    </source>
</evidence>
<evidence type="ECO:0000256" key="11">
    <source>
        <dbReference type="PROSITE-ProRule" id="PRU00500"/>
    </source>
</evidence>
<keyword evidence="6" id="KW-0341">Growth regulation</keyword>
<feature type="compositionally biased region" description="Polar residues" evidence="12">
    <location>
        <begin position="115"/>
        <end position="124"/>
    </location>
</feature>
<keyword evidence="8" id="KW-1015">Disulfide bond</keyword>
<dbReference type="Ensembl" id="ENSECRT00000004227.1">
    <property type="protein sequence ID" value="ENSECRP00000004162.1"/>
    <property type="gene ID" value="ENSECRG00000002826.1"/>
</dbReference>
<dbReference type="Pfam" id="PF00219">
    <property type="entry name" value="IGFBP"/>
    <property type="match status" value="1"/>
</dbReference>
<dbReference type="PANTHER" id="PTHR11551:SF6">
    <property type="entry name" value="INSULIN-LIKE GROWTH FACTOR-BINDING PROTEIN 1"/>
    <property type="match status" value="1"/>
</dbReference>
<dbReference type="Pfam" id="PF00086">
    <property type="entry name" value="Thyroglobulin_1"/>
    <property type="match status" value="1"/>
</dbReference>
<feature type="domain" description="IGFBP N-terminal" evidence="15">
    <location>
        <begin position="28"/>
        <end position="109"/>
    </location>
</feature>